<evidence type="ECO:0000313" key="3">
    <source>
        <dbReference type="Proteomes" id="UP001165160"/>
    </source>
</evidence>
<protein>
    <recommendedName>
        <fullName evidence="4">Tyrosine-protein kinase ephrin type A/B receptor-like domain-containing protein</fullName>
    </recommendedName>
</protein>
<feature type="transmembrane region" description="Helical" evidence="1">
    <location>
        <begin position="746"/>
        <end position="769"/>
    </location>
</feature>
<dbReference type="AlphaFoldDB" id="A0A9W7BMA3"/>
<reference evidence="3" key="1">
    <citation type="journal article" date="2023" name="Commun. Biol.">
        <title>Genome analysis of Parmales, the sister group of diatoms, reveals the evolutionary specialization of diatoms from phago-mixotrophs to photoautotrophs.</title>
        <authorList>
            <person name="Ban H."/>
            <person name="Sato S."/>
            <person name="Yoshikawa S."/>
            <person name="Yamada K."/>
            <person name="Nakamura Y."/>
            <person name="Ichinomiya M."/>
            <person name="Sato N."/>
            <person name="Blanc-Mathieu R."/>
            <person name="Endo H."/>
            <person name="Kuwata A."/>
            <person name="Ogata H."/>
        </authorList>
    </citation>
    <scope>NUCLEOTIDE SEQUENCE [LARGE SCALE GENOMIC DNA]</scope>
    <source>
        <strain evidence="3">NIES 3699</strain>
    </source>
</reference>
<accession>A0A9W7BMA3</accession>
<keyword evidence="1" id="KW-1133">Transmembrane helix</keyword>
<dbReference type="PANTHER" id="PTHR46967">
    <property type="entry name" value="INSULIN-LIKE GROWTH FACTOR BINDING PROTEIN,N-TERMINAL"/>
    <property type="match status" value="1"/>
</dbReference>
<keyword evidence="1" id="KW-0812">Transmembrane</keyword>
<evidence type="ECO:0000256" key="1">
    <source>
        <dbReference type="SAM" id="Phobius"/>
    </source>
</evidence>
<keyword evidence="1" id="KW-0472">Membrane</keyword>
<sequence length="840" mass="86426">MATPPQLKPSTYSVGGNSSCLACSVKTYSDTAGATVCKFCPSGQVPSFDQQSCVSCDAGHYSNIGDTTCSQCVAGLYSPSAGSGVCSYCDPGTYSTLGSATCSSCPGGRVSSNGAASCSDCVAGKYDDGNNICQPCAAGTFSSAGSTSCDSDCPAGTFGRIGETSCSDCEAGKFAPLGADSCQLCEAGTYSGSGVGECTDCAIGTFSSMGADVCTPCEAGFHAPERSPGCSMCTSGKYSEDEAGECSVCSAGKMSGTGASSCAICAAGKYSQLVNENQGANHCTDCDAGKFSSAGSASCSGSCEAGTYGGIGSSICLDCSPVPCEAGTFSIGGSTECSHCEAGKYSGDQAVGCTAASTCGAGRFIKTPSTSTSNSECEDCAVGKASIGGQLSCSDCDSEGEYSDETGLPSCKTIPSGHKSTANHDGIIECPKNTFSLGATSVCSPCLEGGHSNPGSAACEKCETGKYFYEPSYECVVCAVGKASSGGSDSCDECTARTYSEGGFNDCKSCDENAFSEEGSISCAPCGQYMIFNGAKCVCDDTFITVDGKCTCAAGKTLSNRKCASCEDGHFKNHIGTGSCDICDSTVIRGAFESIDGAKKISSASCACGKGKFHDPRDPPIITPQGTCAECSDLNLPVGVKCDRVGLTLEMLVINDGVLGKERLSVAFLSNEIFKATATDNHWSKRYKTKAKILTSFYQIVSRLPYTLAIKFPDVYSAFSTAISSVFNLNIIGLINVGCLLPTSMYSFYGGFLVTALAPIVLSLLLLLVTLRQRRNLDPYAANKLTSERFGYFFGLAYLVFPGTTTTAFATFLCTTYGDDETYWLISDRSIDLPVSFAVR</sequence>
<dbReference type="Gene3D" id="2.10.50.10">
    <property type="entry name" value="Tumor Necrosis Factor Receptor, subunit A, domain 2"/>
    <property type="match status" value="5"/>
</dbReference>
<dbReference type="SMART" id="SM01411">
    <property type="entry name" value="Ephrin_rec_like"/>
    <property type="match status" value="11"/>
</dbReference>
<proteinExistence type="predicted"/>
<dbReference type="EMBL" id="BRXX01000086">
    <property type="protein sequence ID" value="GMH88795.1"/>
    <property type="molecule type" value="Genomic_DNA"/>
</dbReference>
<dbReference type="SUPFAM" id="SSF57184">
    <property type="entry name" value="Growth factor receptor domain"/>
    <property type="match status" value="3"/>
</dbReference>
<name>A0A9W7BMA3_9STRA</name>
<organism evidence="2 3">
    <name type="scientific">Triparma verrucosa</name>
    <dbReference type="NCBI Taxonomy" id="1606542"/>
    <lineage>
        <taxon>Eukaryota</taxon>
        <taxon>Sar</taxon>
        <taxon>Stramenopiles</taxon>
        <taxon>Ochrophyta</taxon>
        <taxon>Bolidophyceae</taxon>
        <taxon>Parmales</taxon>
        <taxon>Triparmaceae</taxon>
        <taxon>Triparma</taxon>
    </lineage>
</organism>
<evidence type="ECO:0000313" key="2">
    <source>
        <dbReference type="EMBL" id="GMH88795.1"/>
    </source>
</evidence>
<dbReference type="InterPro" id="IPR009030">
    <property type="entry name" value="Growth_fac_rcpt_cys_sf"/>
</dbReference>
<dbReference type="PANTHER" id="PTHR46967:SF2">
    <property type="entry name" value="SUSHI, VON WILLEBRAND FACTOR TYPE A, EGF AND PENTRAXIN DOMAIN-CONTAINING PROTEIN 1-LIKE"/>
    <property type="match status" value="1"/>
</dbReference>
<feature type="transmembrane region" description="Helical" evidence="1">
    <location>
        <begin position="790"/>
        <end position="813"/>
    </location>
</feature>
<evidence type="ECO:0008006" key="4">
    <source>
        <dbReference type="Google" id="ProtNLM"/>
    </source>
</evidence>
<keyword evidence="3" id="KW-1185">Reference proteome</keyword>
<comment type="caution">
    <text evidence="2">The sequence shown here is derived from an EMBL/GenBank/DDBJ whole genome shotgun (WGS) entry which is preliminary data.</text>
</comment>
<gene>
    <name evidence="2" type="ORF">TrVE_jg431</name>
</gene>
<dbReference type="Proteomes" id="UP001165160">
    <property type="component" value="Unassembled WGS sequence"/>
</dbReference>